<proteinExistence type="predicted"/>
<evidence type="ECO:0000313" key="2">
    <source>
        <dbReference type="Proteomes" id="UP000001542"/>
    </source>
</evidence>
<dbReference type="RefSeq" id="XP_001299864.1">
    <property type="nucleotide sequence ID" value="XM_001299863.1"/>
</dbReference>
<keyword evidence="2" id="KW-1185">Reference proteome</keyword>
<reference evidence="1" key="1">
    <citation type="submission" date="2006-10" db="EMBL/GenBank/DDBJ databases">
        <authorList>
            <person name="Amadeo P."/>
            <person name="Zhao Q."/>
            <person name="Wortman J."/>
            <person name="Fraser-Liggett C."/>
            <person name="Carlton J."/>
        </authorList>
    </citation>
    <scope>NUCLEOTIDE SEQUENCE</scope>
    <source>
        <strain evidence="1">G3</strain>
    </source>
</reference>
<dbReference type="SUPFAM" id="SSF49785">
    <property type="entry name" value="Galactose-binding domain-like"/>
    <property type="match status" value="1"/>
</dbReference>
<dbReference type="SMR" id="A2G7D7"/>
<dbReference type="Gene3D" id="2.60.120.260">
    <property type="entry name" value="Galactose-binding domain-like"/>
    <property type="match status" value="1"/>
</dbReference>
<dbReference type="AlphaFoldDB" id="A2G7D7"/>
<reference evidence="1" key="2">
    <citation type="journal article" date="2007" name="Science">
        <title>Draft genome sequence of the sexually transmitted pathogen Trichomonas vaginalis.</title>
        <authorList>
            <person name="Carlton J.M."/>
            <person name="Hirt R.P."/>
            <person name="Silva J.C."/>
            <person name="Delcher A.L."/>
            <person name="Schatz M."/>
            <person name="Zhao Q."/>
            <person name="Wortman J.R."/>
            <person name="Bidwell S.L."/>
            <person name="Alsmark U.C.M."/>
            <person name="Besteiro S."/>
            <person name="Sicheritz-Ponten T."/>
            <person name="Noel C.J."/>
            <person name="Dacks J.B."/>
            <person name="Foster P.G."/>
            <person name="Simillion C."/>
            <person name="Van de Peer Y."/>
            <person name="Miranda-Saavedra D."/>
            <person name="Barton G.J."/>
            <person name="Westrop G.D."/>
            <person name="Mueller S."/>
            <person name="Dessi D."/>
            <person name="Fiori P.L."/>
            <person name="Ren Q."/>
            <person name="Paulsen I."/>
            <person name="Zhang H."/>
            <person name="Bastida-Corcuera F.D."/>
            <person name="Simoes-Barbosa A."/>
            <person name="Brown M.T."/>
            <person name="Hayes R.D."/>
            <person name="Mukherjee M."/>
            <person name="Okumura C.Y."/>
            <person name="Schneider R."/>
            <person name="Smith A.J."/>
            <person name="Vanacova S."/>
            <person name="Villalvazo M."/>
            <person name="Haas B.J."/>
            <person name="Pertea M."/>
            <person name="Feldblyum T.V."/>
            <person name="Utterback T.R."/>
            <person name="Shu C.L."/>
            <person name="Osoegawa K."/>
            <person name="de Jong P.J."/>
            <person name="Hrdy I."/>
            <person name="Horvathova L."/>
            <person name="Zubacova Z."/>
            <person name="Dolezal P."/>
            <person name="Malik S.B."/>
            <person name="Logsdon J.M. Jr."/>
            <person name="Henze K."/>
            <person name="Gupta A."/>
            <person name="Wang C.C."/>
            <person name="Dunne R.L."/>
            <person name="Upcroft J.A."/>
            <person name="Upcroft P."/>
            <person name="White O."/>
            <person name="Salzberg S.L."/>
            <person name="Tang P."/>
            <person name="Chiu C.-H."/>
            <person name="Lee Y.-S."/>
            <person name="Embley T.M."/>
            <person name="Coombs G.H."/>
            <person name="Mottram J.C."/>
            <person name="Tachezy J."/>
            <person name="Fraser-Liggett C.M."/>
            <person name="Johnson P.J."/>
        </authorList>
    </citation>
    <scope>NUCLEOTIDE SEQUENCE [LARGE SCALE GENOMIC DNA]</scope>
    <source>
        <strain evidence="1">G3</strain>
    </source>
</reference>
<dbReference type="InterPro" id="IPR008979">
    <property type="entry name" value="Galactose-bd-like_sf"/>
</dbReference>
<dbReference type="VEuPathDB" id="TrichDB:TVAG_002390"/>
<gene>
    <name evidence="1" type="ORF">TVAG_002390</name>
</gene>
<dbReference type="VEuPathDB" id="TrichDB:TVAGG3_0127140"/>
<accession>A2G7D7</accession>
<evidence type="ECO:0008006" key="3">
    <source>
        <dbReference type="Google" id="ProtNLM"/>
    </source>
</evidence>
<evidence type="ECO:0000313" key="1">
    <source>
        <dbReference type="EMBL" id="EAX86934.1"/>
    </source>
</evidence>
<dbReference type="InParanoid" id="A2G7D7"/>
<sequence>MNMILSSLTLNSYEEIGIFKRVYNDRIVLFDASGSSKQKINGTKQFTKPEYAAYPWGKRYDWCSDVGYTLKEHPFIAVTMKSKKFKFNGYTVRSGCCYEGCCCGIHYSYCVDCYLYSWSLQISDNYKDWITVHHIEKDNSIQKCADKTFSLDKEYSAKYVRLIQDSPYPSLPPCIALNRFELFGEVLNDYSEIDEAFNTDIEDEDEGINIIGRISKSD</sequence>
<dbReference type="KEGG" id="tva:4744580"/>
<organism evidence="1 2">
    <name type="scientific">Trichomonas vaginalis (strain ATCC PRA-98 / G3)</name>
    <dbReference type="NCBI Taxonomy" id="412133"/>
    <lineage>
        <taxon>Eukaryota</taxon>
        <taxon>Metamonada</taxon>
        <taxon>Parabasalia</taxon>
        <taxon>Trichomonadida</taxon>
        <taxon>Trichomonadidae</taxon>
        <taxon>Trichomonas</taxon>
    </lineage>
</organism>
<dbReference type="EMBL" id="DS114544">
    <property type="protein sequence ID" value="EAX86934.1"/>
    <property type="molecule type" value="Genomic_DNA"/>
</dbReference>
<name>A2G7D7_TRIV3</name>
<protein>
    <recommendedName>
        <fullName evidence="3">F5/8 type C domain-containing protein</fullName>
    </recommendedName>
</protein>
<dbReference type="Proteomes" id="UP000001542">
    <property type="component" value="Unassembled WGS sequence"/>
</dbReference>